<evidence type="ECO:0000313" key="18">
    <source>
        <dbReference type="Proteomes" id="UP001481413"/>
    </source>
</evidence>
<dbReference type="PANTHER" id="PTHR34265">
    <property type="entry name" value="TYPE III PANTOTHENATE KINASE"/>
    <property type="match status" value="1"/>
</dbReference>
<keyword evidence="7 16" id="KW-0963">Cytoplasm</keyword>
<protein>
    <recommendedName>
        <fullName evidence="15 16">Type III pantothenate kinase</fullName>
        <ecNumber evidence="6 16">2.7.1.33</ecNumber>
    </recommendedName>
    <alternativeName>
        <fullName evidence="16">PanK-III</fullName>
    </alternativeName>
    <alternativeName>
        <fullName evidence="16">Pantothenic acid kinase</fullName>
    </alternativeName>
</protein>
<dbReference type="Pfam" id="PF03309">
    <property type="entry name" value="Pan_kinase"/>
    <property type="match status" value="1"/>
</dbReference>
<keyword evidence="10 16" id="KW-0418">Kinase</keyword>
<dbReference type="NCBIfam" id="TIGR00671">
    <property type="entry name" value="baf"/>
    <property type="match status" value="1"/>
</dbReference>
<evidence type="ECO:0000256" key="16">
    <source>
        <dbReference type="HAMAP-Rule" id="MF_01274"/>
    </source>
</evidence>
<dbReference type="InterPro" id="IPR043129">
    <property type="entry name" value="ATPase_NBD"/>
</dbReference>
<evidence type="ECO:0000256" key="7">
    <source>
        <dbReference type="ARBA" id="ARBA00022490"/>
    </source>
</evidence>
<reference evidence="17 18" key="1">
    <citation type="submission" date="2024-04" db="EMBL/GenBank/DDBJ databases">
        <title>Draft genome sequence of Thalassolituus maritimus NBRC 116585.</title>
        <authorList>
            <person name="Miyakawa T."/>
            <person name="Kusuya Y."/>
            <person name="Miura T."/>
        </authorList>
    </citation>
    <scope>NUCLEOTIDE SEQUENCE [LARGE SCALE GENOMIC DNA]</scope>
    <source>
        <strain evidence="17 18">5NW40-0001</strain>
    </source>
</reference>
<evidence type="ECO:0000256" key="8">
    <source>
        <dbReference type="ARBA" id="ARBA00022679"/>
    </source>
</evidence>
<feature type="binding site" evidence="16">
    <location>
        <position position="86"/>
    </location>
    <ligand>
        <name>substrate</name>
    </ligand>
</feature>
<feature type="binding site" evidence="16">
    <location>
        <position position="115"/>
    </location>
    <ligand>
        <name>K(+)</name>
        <dbReference type="ChEBI" id="CHEBI:29103"/>
    </ligand>
</feature>
<name>A0ABP9ZX40_9GAMM</name>
<dbReference type="Gene3D" id="3.30.420.40">
    <property type="match status" value="2"/>
</dbReference>
<evidence type="ECO:0000256" key="10">
    <source>
        <dbReference type="ARBA" id="ARBA00022777"/>
    </source>
</evidence>
<dbReference type="SUPFAM" id="SSF53067">
    <property type="entry name" value="Actin-like ATPase domain"/>
    <property type="match status" value="2"/>
</dbReference>
<dbReference type="GO" id="GO:0016301">
    <property type="term" value="F:kinase activity"/>
    <property type="evidence" value="ECO:0007669"/>
    <property type="project" value="UniProtKB-KW"/>
</dbReference>
<evidence type="ECO:0000313" key="17">
    <source>
        <dbReference type="EMBL" id="GAA6144659.1"/>
    </source>
</evidence>
<comment type="caution">
    <text evidence="17">The sequence shown here is derived from an EMBL/GenBank/DDBJ whole genome shotgun (WGS) entry which is preliminary data.</text>
</comment>
<evidence type="ECO:0000256" key="9">
    <source>
        <dbReference type="ARBA" id="ARBA00022741"/>
    </source>
</evidence>
<keyword evidence="12 16" id="KW-0630">Potassium</keyword>
<evidence type="ECO:0000256" key="13">
    <source>
        <dbReference type="ARBA" id="ARBA00022993"/>
    </source>
</evidence>
<comment type="function">
    <text evidence="16">Catalyzes the phosphorylation of pantothenate (Pan), the first step in CoA biosynthesis.</text>
</comment>
<evidence type="ECO:0000256" key="2">
    <source>
        <dbReference type="ARBA" id="ARBA00001958"/>
    </source>
</evidence>
<dbReference type="Proteomes" id="UP001481413">
    <property type="component" value="Unassembled WGS sequence"/>
</dbReference>
<keyword evidence="18" id="KW-1185">Reference proteome</keyword>
<comment type="catalytic activity">
    <reaction evidence="1 16">
        <text>(R)-pantothenate + ATP = (R)-4'-phosphopantothenate + ADP + H(+)</text>
        <dbReference type="Rhea" id="RHEA:16373"/>
        <dbReference type="ChEBI" id="CHEBI:10986"/>
        <dbReference type="ChEBI" id="CHEBI:15378"/>
        <dbReference type="ChEBI" id="CHEBI:29032"/>
        <dbReference type="ChEBI" id="CHEBI:30616"/>
        <dbReference type="ChEBI" id="CHEBI:456216"/>
        <dbReference type="EC" id="2.7.1.33"/>
    </reaction>
</comment>
<evidence type="ECO:0000256" key="14">
    <source>
        <dbReference type="ARBA" id="ARBA00038036"/>
    </source>
</evidence>
<dbReference type="PANTHER" id="PTHR34265:SF1">
    <property type="entry name" value="TYPE III PANTOTHENATE KINASE"/>
    <property type="match status" value="1"/>
</dbReference>
<sequence>MSVLLIDIGNTRLKWKHIIQDKESQSGTLLKSEVPHYQWPDDIEHVVVASVSTNDELRALFQQKYGVSLKWLSEPDVGFEGFHHCYPDPQRLGVDRWLAMLGARVHSKNPVLVVDAGTALTIDLLNEHNQHIGGYIVPGQQMSAGALFGGTDRVEQYLDEADSGNMYPGTHTRACVSAGILRQQLAFIESVGKQYPQYELFITGGDGRVLAEHTETGYYPNLIFDGMELLCAG</sequence>
<accession>A0ABP9ZX40</accession>
<evidence type="ECO:0000256" key="6">
    <source>
        <dbReference type="ARBA" id="ARBA00012102"/>
    </source>
</evidence>
<dbReference type="CDD" id="cd24015">
    <property type="entry name" value="ASKHA_NBD_PanK-III"/>
    <property type="match status" value="1"/>
</dbReference>
<organism evidence="17 18">
    <name type="scientific">Thalassolituus maritimus</name>
    <dbReference type="NCBI Taxonomy" id="484498"/>
    <lineage>
        <taxon>Bacteria</taxon>
        <taxon>Pseudomonadati</taxon>
        <taxon>Pseudomonadota</taxon>
        <taxon>Gammaproteobacteria</taxon>
        <taxon>Oceanospirillales</taxon>
        <taxon>Oceanospirillaceae</taxon>
        <taxon>Thalassolituus</taxon>
    </lineage>
</organism>
<comment type="cofactor">
    <cofactor evidence="2">
        <name>K(+)</name>
        <dbReference type="ChEBI" id="CHEBI:29103"/>
    </cofactor>
</comment>
<comment type="subcellular location">
    <subcellularLocation>
        <location evidence="3 16">Cytoplasm</location>
    </subcellularLocation>
</comment>
<keyword evidence="16" id="KW-0479">Metal-binding</keyword>
<comment type="subunit">
    <text evidence="5 16">Homodimer.</text>
</comment>
<comment type="pathway">
    <text evidence="4 16">Cofactor biosynthesis; coenzyme A biosynthesis; CoA from (R)-pantothenate: step 1/5.</text>
</comment>
<comment type="cofactor">
    <cofactor evidence="16">
        <name>NH4(+)</name>
        <dbReference type="ChEBI" id="CHEBI:28938"/>
    </cofactor>
    <cofactor evidence="16">
        <name>K(+)</name>
        <dbReference type="ChEBI" id="CHEBI:29103"/>
    </cofactor>
    <text evidence="16">A monovalent cation. Ammonium or potassium.</text>
</comment>
<dbReference type="EMBL" id="BAABWH010000002">
    <property type="protein sequence ID" value="GAA6144659.1"/>
    <property type="molecule type" value="Genomic_DNA"/>
</dbReference>
<evidence type="ECO:0000256" key="3">
    <source>
        <dbReference type="ARBA" id="ARBA00004496"/>
    </source>
</evidence>
<evidence type="ECO:0000256" key="12">
    <source>
        <dbReference type="ARBA" id="ARBA00022958"/>
    </source>
</evidence>
<comment type="similarity">
    <text evidence="14 16">Belongs to the type III pantothenate kinase family.</text>
</comment>
<evidence type="ECO:0000256" key="15">
    <source>
        <dbReference type="ARBA" id="ARBA00040883"/>
    </source>
</evidence>
<feature type="binding site" evidence="16">
    <location>
        <begin position="93"/>
        <end position="96"/>
    </location>
    <ligand>
        <name>substrate</name>
    </ligand>
</feature>
<dbReference type="EC" id="2.7.1.33" evidence="6 16"/>
<keyword evidence="9 16" id="KW-0547">Nucleotide-binding</keyword>
<evidence type="ECO:0000256" key="1">
    <source>
        <dbReference type="ARBA" id="ARBA00001206"/>
    </source>
</evidence>
<evidence type="ECO:0000256" key="11">
    <source>
        <dbReference type="ARBA" id="ARBA00022840"/>
    </source>
</evidence>
<feature type="binding site" evidence="16">
    <location>
        <position position="172"/>
    </location>
    <ligand>
        <name>substrate</name>
    </ligand>
</feature>
<feature type="active site" description="Proton acceptor" evidence="16">
    <location>
        <position position="95"/>
    </location>
</feature>
<dbReference type="HAMAP" id="MF_01274">
    <property type="entry name" value="Pantothen_kinase_3"/>
    <property type="match status" value="1"/>
</dbReference>
<evidence type="ECO:0000256" key="5">
    <source>
        <dbReference type="ARBA" id="ARBA00011738"/>
    </source>
</evidence>
<dbReference type="InterPro" id="IPR004619">
    <property type="entry name" value="Type_III_PanK"/>
</dbReference>
<keyword evidence="13 16" id="KW-0173">Coenzyme A biosynthesis</keyword>
<proteinExistence type="inferred from homology"/>
<keyword evidence="11 16" id="KW-0067">ATP-binding</keyword>
<feature type="binding site" evidence="16">
    <location>
        <begin position="7"/>
        <end position="14"/>
    </location>
    <ligand>
        <name>ATP</name>
        <dbReference type="ChEBI" id="CHEBI:30616"/>
    </ligand>
</feature>
<keyword evidence="8 16" id="KW-0808">Transferase</keyword>
<gene>
    <name evidence="16" type="primary">coaX</name>
    <name evidence="17" type="ORF">NBRC116585_07760</name>
</gene>
<evidence type="ECO:0000256" key="4">
    <source>
        <dbReference type="ARBA" id="ARBA00005225"/>
    </source>
</evidence>
<dbReference type="RefSeq" id="WP_353293604.1">
    <property type="nucleotide sequence ID" value="NZ_BAABWH010000002.1"/>
</dbReference>
<feature type="binding site" evidence="16">
    <location>
        <position position="118"/>
    </location>
    <ligand>
        <name>ATP</name>
        <dbReference type="ChEBI" id="CHEBI:30616"/>
    </ligand>
</feature>